<dbReference type="EMBL" id="VMGK01000001">
    <property type="protein sequence ID" value="TSC93467.1"/>
    <property type="molecule type" value="Genomic_DNA"/>
</dbReference>
<feature type="region of interest" description="Disordered" evidence="2">
    <location>
        <begin position="960"/>
        <end position="979"/>
    </location>
</feature>
<dbReference type="GO" id="GO:0003993">
    <property type="term" value="F:acid phosphatase activity"/>
    <property type="evidence" value="ECO:0007669"/>
    <property type="project" value="InterPro"/>
</dbReference>
<dbReference type="InterPro" id="IPR013783">
    <property type="entry name" value="Ig-like_fold"/>
</dbReference>
<dbReference type="InterPro" id="IPR003961">
    <property type="entry name" value="FN3_dom"/>
</dbReference>
<dbReference type="PROSITE" id="PS50853">
    <property type="entry name" value="FN3"/>
    <property type="match status" value="5"/>
</dbReference>
<comment type="caution">
    <text evidence="4">The sequence shown here is derived from an EMBL/GenBank/DDBJ whole genome shotgun (WGS) entry which is preliminary data.</text>
</comment>
<evidence type="ECO:0000256" key="2">
    <source>
        <dbReference type="SAM" id="MobiDB-lite"/>
    </source>
</evidence>
<protein>
    <submittedName>
        <fullName evidence="4">Cell wall surface anchored protein</fullName>
    </submittedName>
</protein>
<reference evidence="4 5" key="1">
    <citation type="submission" date="2017-07" db="EMBL/GenBank/DDBJ databases">
        <title>Mechanisms for carbon and nitrogen cycling indicate functional differentiation within the Candidate Phyla Radiation.</title>
        <authorList>
            <person name="Danczak R.E."/>
            <person name="Johnston M.D."/>
            <person name="Kenah C."/>
            <person name="Slattery M."/>
            <person name="Wrighton K.C."/>
            <person name="Wilkins M.J."/>
        </authorList>
    </citation>
    <scope>NUCLEOTIDE SEQUENCE [LARGE SCALE GENOMIC DNA]</scope>
    <source>
        <strain evidence="4">Licking1014_7</strain>
    </source>
</reference>
<gene>
    <name evidence="4" type="ORF">CEN89_4</name>
</gene>
<feature type="domain" description="Fibronectin type-III" evidence="3">
    <location>
        <begin position="977"/>
        <end position="1073"/>
    </location>
</feature>
<dbReference type="GO" id="GO:0046872">
    <property type="term" value="F:metal ion binding"/>
    <property type="evidence" value="ECO:0007669"/>
    <property type="project" value="InterPro"/>
</dbReference>
<evidence type="ECO:0000256" key="1">
    <source>
        <dbReference type="ARBA" id="ARBA00022729"/>
    </source>
</evidence>
<dbReference type="InterPro" id="IPR039331">
    <property type="entry name" value="PAPs-like"/>
</dbReference>
<feature type="compositionally biased region" description="Polar residues" evidence="2">
    <location>
        <begin position="960"/>
        <end position="971"/>
    </location>
</feature>
<feature type="domain" description="Fibronectin type-III" evidence="3">
    <location>
        <begin position="1468"/>
        <end position="1560"/>
    </location>
</feature>
<dbReference type="InterPro" id="IPR015914">
    <property type="entry name" value="PAPs_N"/>
</dbReference>
<organism evidence="4 5">
    <name type="scientific">Candidatus Berkelbacteria bacterium Licking1014_7</name>
    <dbReference type="NCBI Taxonomy" id="2017147"/>
    <lineage>
        <taxon>Bacteria</taxon>
        <taxon>Candidatus Berkelbacteria</taxon>
    </lineage>
</organism>
<dbReference type="Gene3D" id="2.60.40.10">
    <property type="entry name" value="Immunoglobulins"/>
    <property type="match status" value="5"/>
</dbReference>
<dbReference type="InterPro" id="IPR036116">
    <property type="entry name" value="FN3_sf"/>
</dbReference>
<feature type="domain" description="Fibronectin type-III" evidence="3">
    <location>
        <begin position="1372"/>
        <end position="1462"/>
    </location>
</feature>
<dbReference type="PANTHER" id="PTHR22953">
    <property type="entry name" value="ACID PHOSPHATASE RELATED"/>
    <property type="match status" value="1"/>
</dbReference>
<dbReference type="Proteomes" id="UP000315689">
    <property type="component" value="Unassembled WGS sequence"/>
</dbReference>
<sequence length="1869" mass="191551">MKPFIKKHHKLFIILTAILLVAGLVLTFVPKSVFATDYTISSNTTWANAADVPSSIGNLTVNSGVTLTVGGGVYDSGGFTITGTGTLTVNGTVTVNGEISGATGYGVTFNFATVNVASGGAIDGNGGGFGASAGPGAGISGGSACTGGGGYGGSGGNGLGSCTGLALGGGTYGTNDTAPTNLGSGGGVAGGGAIIITASGTTTVSGTISANGLNGAAGEAGGGSGGSAYITTGTIAGTGNITANGGNGVSYGGGGGGGRISIRYSSSNTFSFANAVTTAGTSVNGQSGSNGTVIFVDITNKDAYVYKTFEFSGARGVNADLTASSDGIYRFRNVTLGDVSNNATVLAKGSGVSPSGIGPTLNLSGSFSLYSGSTFSANGQGYAAETGPGAGMYNGSVCTGGGGYGGAGGAAGGSCAGVAIAGSVYGSAVTPTDLGSGASTAGGGAITINGSSGTVTINGNMTANGSNGSSSDGGGASGGSVYLTANTFAGAGSTITAIGGNGVSFGGGGGGGRIAVYYITANTFTGTRTVSGGTGNVAGGIGSNYLYAKAVSTPVSVDGVAVSGSTSSASVTPAFIITPTEAASNPMNVKIQIATDSGFTANVQTFDQSSSGTGWTNSNTTPYATGTSVTYTVQSALVAKTTYYWRTASKAPAGANAWGDWSTPTYSFLTNAKPQITSLTASQAATGEVNISYTLSDEDDATATISFQYWDGSAYQEATTTTGEGAKASGASPGNNHTGAWTAKTDYNNQYTTGMKIKVTANDGNVGGTNTAESTTFILDTKNPVISTFSINSGAAITNSQTVTLTLSATDDTALQMQFSNDNSTWSDYETYTTSKAWTLTANDGNKTVYLRLKDTKGNTATSSDTIIFDTTNPAVPTNLEVFDVSKTGGSGPYRHFVDWDTNPDGDFSSYTVQRKVDAGVYSDAATITSQTDSHYFDDGLVNTSTYYYKIKVTDLAANPTTSAETSNQPASLDITPPTITNVPSASSITTKTATITWTTNEVSNSIVDYGATNSYGSSAGNSAESITSHSVALKGLTPGATYYFRVKSRDSGGNEGTADNSGAGYTFATLSAPVISAVSAGTPGQTSATITWTTSTASDSLIEWGTTAAPDATWKTSGNRSESVTSHSVALTGLDQSTTYYFQVKSRDTDANQTTNNNSGAYFSFNTASDSTPPTITTGPTANNILNNSAVITWKTGEASTTQVSCSITSGFGFDLGTKSTLQSEKDYNHTVSLTDLTRNTTYYCLAESKDSSANSVRSDEISFTTTGDETAPVITLASVGSITETTAIVSWQTDEPATSQVFYGIAANNLNLSTTEDTQSNRTHRVSLTGLTAGKVYYAKVISKDSNNNQTILSYPDDNNLSFTTLTTPSVETPLSSDITLSTVSISWNSNVSANSFVEFGASADDLSISQGKPDDSQTEHTVVLSGLSAQTKYYYRVKSQDSYGNVAYSSVSDFTTEPLLIDITPPTIAGDSPQVSVEARSATITWLTDKVSNSIIRYGTFSALGSEIGKDDTVTSHSVTLSGLAPATTYYYEIRSKDTSGNIGILSNQTFTTKAEGAISDVEVNDISLNSAIVGWTTNVVTSSMFKYGKDKNITETLADQSVGSTTTHTIRLKDLAEDTKYYFKLSGLDEDSNAVESDLYQFSTLPQPKVTEIKLGEVLARTAVVSWKTNVPTTSLVSFGTTVPNQDQGSSDQLVNHSVTLQGLTPNTKYSYQIKSTDTYGNTAVSETYSLTTKSDVYPPQISKVKSEVSTIGSGEGARVQTIISWQTDEPASSQAFYGIGVASGDFSQKSQLDINLNQSHVVVLKNLDASTTYRFRVASSDEFNNQAQSADYTILTPEKEASTLQIIVKLLEDTFSFIPAILKK</sequence>
<name>A0A554LKU6_9BACT</name>
<dbReference type="InterPro" id="IPR008963">
    <property type="entry name" value="Purple_acid_Pase-like_N"/>
</dbReference>
<dbReference type="SUPFAM" id="SSF49363">
    <property type="entry name" value="Purple acid phosphatase, N-terminal domain"/>
    <property type="match status" value="5"/>
</dbReference>
<accession>A0A554LKU6</accession>
<dbReference type="SUPFAM" id="SSF49265">
    <property type="entry name" value="Fibronectin type III"/>
    <property type="match status" value="3"/>
</dbReference>
<feature type="domain" description="Fibronectin type-III" evidence="3">
    <location>
        <begin position="1653"/>
        <end position="1740"/>
    </location>
</feature>
<evidence type="ECO:0000259" key="3">
    <source>
        <dbReference type="PROSITE" id="PS50853"/>
    </source>
</evidence>
<proteinExistence type="predicted"/>
<evidence type="ECO:0000313" key="4">
    <source>
        <dbReference type="EMBL" id="TSC93467.1"/>
    </source>
</evidence>
<dbReference type="PANTHER" id="PTHR22953:SF153">
    <property type="entry name" value="PURPLE ACID PHOSPHATASE"/>
    <property type="match status" value="1"/>
</dbReference>
<feature type="region of interest" description="Disordered" evidence="2">
    <location>
        <begin position="720"/>
        <end position="740"/>
    </location>
</feature>
<feature type="domain" description="Fibronectin type-III" evidence="3">
    <location>
        <begin position="1561"/>
        <end position="1651"/>
    </location>
</feature>
<evidence type="ECO:0000313" key="5">
    <source>
        <dbReference type="Proteomes" id="UP000315689"/>
    </source>
</evidence>
<dbReference type="Pfam" id="PF16656">
    <property type="entry name" value="Pur_ac_phosph_N"/>
    <property type="match status" value="5"/>
</dbReference>
<dbReference type="SMART" id="SM00060">
    <property type="entry name" value="FN3"/>
    <property type="match status" value="10"/>
</dbReference>
<dbReference type="CDD" id="cd00063">
    <property type="entry name" value="FN3"/>
    <property type="match status" value="1"/>
</dbReference>
<dbReference type="Gene3D" id="2.60.40.380">
    <property type="entry name" value="Purple acid phosphatase-like, N-terminal"/>
    <property type="match status" value="6"/>
</dbReference>
<feature type="compositionally biased region" description="Low complexity" evidence="2">
    <location>
        <begin position="720"/>
        <end position="732"/>
    </location>
</feature>
<keyword evidence="1" id="KW-0732">Signal</keyword>